<evidence type="ECO:0000256" key="3">
    <source>
        <dbReference type="PIRSR" id="PIRSR640255-2"/>
    </source>
</evidence>
<evidence type="ECO:0000313" key="7">
    <source>
        <dbReference type="EMBL" id="KAK9978574.1"/>
    </source>
</evidence>
<dbReference type="GO" id="GO:0046872">
    <property type="term" value="F:metal ion binding"/>
    <property type="evidence" value="ECO:0007669"/>
    <property type="project" value="UniProtKB-KW"/>
</dbReference>
<dbReference type="Gene3D" id="3.40.570.10">
    <property type="entry name" value="Extracellular Endonuclease, subunit A"/>
    <property type="match status" value="1"/>
</dbReference>
<feature type="domain" description="ENPP1-3/EXOG-like endonuclease/phosphodiesterase" evidence="5">
    <location>
        <begin position="302"/>
        <end position="518"/>
    </location>
</feature>
<feature type="compositionally biased region" description="Basic and acidic residues" evidence="4">
    <location>
        <begin position="471"/>
        <end position="483"/>
    </location>
</feature>
<dbReference type="AlphaFoldDB" id="A0AAW2B193"/>
<dbReference type="InterPro" id="IPR020821">
    <property type="entry name" value="ENPP1-3/EXOG-like_nuc-like"/>
</dbReference>
<organism evidence="7 8">
    <name type="scientific">Culter alburnus</name>
    <name type="common">Topmouth culter</name>
    <dbReference type="NCBI Taxonomy" id="194366"/>
    <lineage>
        <taxon>Eukaryota</taxon>
        <taxon>Metazoa</taxon>
        <taxon>Chordata</taxon>
        <taxon>Craniata</taxon>
        <taxon>Vertebrata</taxon>
        <taxon>Euteleostomi</taxon>
        <taxon>Actinopterygii</taxon>
        <taxon>Neopterygii</taxon>
        <taxon>Teleostei</taxon>
        <taxon>Ostariophysi</taxon>
        <taxon>Cypriniformes</taxon>
        <taxon>Xenocyprididae</taxon>
        <taxon>Xenocypridinae</taxon>
        <taxon>Culter</taxon>
    </lineage>
</organism>
<dbReference type="GO" id="GO:0006309">
    <property type="term" value="P:apoptotic DNA fragmentation"/>
    <property type="evidence" value="ECO:0007669"/>
    <property type="project" value="TreeGrafter"/>
</dbReference>
<feature type="binding site" evidence="3">
    <location>
        <position position="391"/>
    </location>
    <ligand>
        <name>Mg(2+)</name>
        <dbReference type="ChEBI" id="CHEBI:18420"/>
        <note>catalytic</note>
    </ligand>
</feature>
<dbReference type="PANTHER" id="PTHR13966">
    <property type="entry name" value="ENDONUCLEASE RELATED"/>
    <property type="match status" value="1"/>
</dbReference>
<gene>
    <name evidence="7" type="ORF">ABG768_020319</name>
</gene>
<dbReference type="GO" id="GO:0005743">
    <property type="term" value="C:mitochondrial inner membrane"/>
    <property type="evidence" value="ECO:0007669"/>
    <property type="project" value="TreeGrafter"/>
</dbReference>
<dbReference type="GO" id="GO:0005634">
    <property type="term" value="C:nucleus"/>
    <property type="evidence" value="ECO:0007669"/>
    <property type="project" value="TreeGrafter"/>
</dbReference>
<reference evidence="7 8" key="1">
    <citation type="submission" date="2024-05" db="EMBL/GenBank/DDBJ databases">
        <title>A high-quality chromosomal-level genome assembly of Topmouth culter (Culter alburnus).</title>
        <authorList>
            <person name="Zhao H."/>
        </authorList>
    </citation>
    <scope>NUCLEOTIDE SEQUENCE [LARGE SCALE GENOMIC DNA]</scope>
    <source>
        <strain evidence="7">CATC2023</strain>
        <tissue evidence="7">Muscle</tissue>
    </source>
</reference>
<evidence type="ECO:0000256" key="1">
    <source>
        <dbReference type="ARBA" id="ARBA00010052"/>
    </source>
</evidence>
<feature type="region of interest" description="Disordered" evidence="4">
    <location>
        <begin position="462"/>
        <end position="483"/>
    </location>
</feature>
<evidence type="ECO:0000259" key="6">
    <source>
        <dbReference type="SMART" id="SM00892"/>
    </source>
</evidence>
<comment type="caution">
    <text evidence="7">The sequence shown here is derived from an EMBL/GenBank/DDBJ whole genome shotgun (WGS) entry which is preliminary data.</text>
</comment>
<sequence length="544" mass="62071">MTSLNCFQQPSESSGNYQMILEKGGKNPPDVTLYHVAKDLLSFFKGFKCLHEVKKEIEQKCEIVKEHGHDCWPADDIKRAWRETQRIGIISSEGKHWTRVILLQVIKILICDECKQNAAEEESSVASENQSITSSTDEDFFHTEVNSDVTSNDSETSDAELVNEKENTEDRSSQSNDVLETEGAAGGVKQRSKGKRRKQGFDQRDDVKKIATQFPDMKRKTMNSPAASEGQSRTDDSAALESKKNKSTTCICIPFKKMFGSNSTSVLGENVNSNYKLIDGLPSNNEESTPSNESTEIEIRKRKSYVISFDKDKNNAIWVYEILNISTLPLYKKLTFIKDKEDKDEPPRPDSDVKNYERGHLAAAANHRWCQEAYKDTFYFSNMTPQVKILNKGLWKILENECRKKAAKDSVNNVHVYTGPLYQTDSSKYKVVFDKVVPTDYFKVIIVENKNGTVEEPKCYLMPNDESEYPEESKDSKEQTNAKEKYEKKLEELSKYKKTIQEIEEISKLKFTVNNLKPTDCRKRGMWTGNQGKKTVALDITISN</sequence>
<evidence type="ECO:0000259" key="5">
    <source>
        <dbReference type="SMART" id="SM00477"/>
    </source>
</evidence>
<dbReference type="InterPro" id="IPR044925">
    <property type="entry name" value="His-Me_finger_sf"/>
</dbReference>
<dbReference type="SUPFAM" id="SSF54060">
    <property type="entry name" value="His-Me finger endonucleases"/>
    <property type="match status" value="1"/>
</dbReference>
<dbReference type="InterPro" id="IPR001604">
    <property type="entry name" value="Endo_G_ENPP1-like_dom"/>
</dbReference>
<dbReference type="GO" id="GO:0003676">
    <property type="term" value="F:nucleic acid binding"/>
    <property type="evidence" value="ECO:0007669"/>
    <property type="project" value="InterPro"/>
</dbReference>
<feature type="compositionally biased region" description="Polar residues" evidence="4">
    <location>
        <begin position="222"/>
        <end position="231"/>
    </location>
</feature>
<evidence type="ECO:0000256" key="2">
    <source>
        <dbReference type="PIRSR" id="PIRSR640255-1"/>
    </source>
</evidence>
<keyword evidence="3" id="KW-0479">Metal-binding</keyword>
<proteinExistence type="inferred from homology"/>
<dbReference type="InterPro" id="IPR040255">
    <property type="entry name" value="Non-specific_endonuclease"/>
</dbReference>
<dbReference type="PANTHER" id="PTHR13966:SF5">
    <property type="entry name" value="ENDONUCLEASE G, MITOCHONDRIAL"/>
    <property type="match status" value="1"/>
</dbReference>
<dbReference type="SMART" id="SM00477">
    <property type="entry name" value="NUC"/>
    <property type="match status" value="1"/>
</dbReference>
<feature type="domain" description="DNA/RNA non-specific endonuclease/pyrophosphatase/phosphodiesterase" evidence="6">
    <location>
        <begin position="301"/>
        <end position="516"/>
    </location>
</feature>
<dbReference type="GO" id="GO:0004521">
    <property type="term" value="F:RNA endonuclease activity"/>
    <property type="evidence" value="ECO:0007669"/>
    <property type="project" value="TreeGrafter"/>
</dbReference>
<dbReference type="InterPro" id="IPR044929">
    <property type="entry name" value="DNA/RNA_non-sp_Endonuclease_sf"/>
</dbReference>
<feature type="compositionally biased region" description="Polar residues" evidence="4">
    <location>
        <begin position="144"/>
        <end position="154"/>
    </location>
</feature>
<name>A0AAW2B193_CULAL</name>
<feature type="active site" description="Proton acceptor" evidence="2">
    <location>
        <position position="360"/>
    </location>
</feature>
<protein>
    <submittedName>
        <fullName evidence="7">Uncharacterized protein</fullName>
    </submittedName>
</protein>
<feature type="region of interest" description="Disordered" evidence="4">
    <location>
        <begin position="122"/>
        <end position="241"/>
    </location>
</feature>
<evidence type="ECO:0000256" key="4">
    <source>
        <dbReference type="SAM" id="MobiDB-lite"/>
    </source>
</evidence>
<dbReference type="Proteomes" id="UP001479290">
    <property type="component" value="Unassembled WGS sequence"/>
</dbReference>
<feature type="compositionally biased region" description="Basic and acidic residues" evidence="4">
    <location>
        <begin position="199"/>
        <end position="209"/>
    </location>
</feature>
<dbReference type="Pfam" id="PF01223">
    <property type="entry name" value="Endonuclease_NS"/>
    <property type="match status" value="1"/>
</dbReference>
<comment type="similarity">
    <text evidence="1">Belongs to the DNA/RNA non-specific endonuclease family.</text>
</comment>
<feature type="compositionally biased region" description="Basic and acidic residues" evidence="4">
    <location>
        <begin position="232"/>
        <end position="241"/>
    </location>
</feature>
<dbReference type="SMART" id="SM00892">
    <property type="entry name" value="Endonuclease_NS"/>
    <property type="match status" value="1"/>
</dbReference>
<evidence type="ECO:0000313" key="8">
    <source>
        <dbReference type="Proteomes" id="UP001479290"/>
    </source>
</evidence>
<feature type="compositionally biased region" description="Basic and acidic residues" evidence="4">
    <location>
        <begin position="162"/>
        <end position="172"/>
    </location>
</feature>
<accession>A0AAW2B193</accession>
<dbReference type="EMBL" id="JAWDJR010000003">
    <property type="protein sequence ID" value="KAK9978574.1"/>
    <property type="molecule type" value="Genomic_DNA"/>
</dbReference>
<dbReference type="GO" id="GO:0000014">
    <property type="term" value="F:single-stranded DNA endodeoxyribonuclease activity"/>
    <property type="evidence" value="ECO:0007669"/>
    <property type="project" value="TreeGrafter"/>
</dbReference>
<keyword evidence="8" id="KW-1185">Reference proteome</keyword>